<dbReference type="Proteomes" id="UP000663834">
    <property type="component" value="Unassembled WGS sequence"/>
</dbReference>
<keyword evidence="2" id="KW-0812">Transmembrane</keyword>
<evidence type="ECO:0000313" key="4">
    <source>
        <dbReference type="Proteomes" id="UP000663834"/>
    </source>
</evidence>
<accession>A0A816EF60</accession>
<reference evidence="3" key="1">
    <citation type="submission" date="2021-02" db="EMBL/GenBank/DDBJ databases">
        <authorList>
            <person name="Nowell W R."/>
        </authorList>
    </citation>
    <scope>NUCLEOTIDE SEQUENCE</scope>
</reference>
<evidence type="ECO:0000313" key="3">
    <source>
        <dbReference type="EMBL" id="CAF1645200.1"/>
    </source>
</evidence>
<evidence type="ECO:0000256" key="2">
    <source>
        <dbReference type="SAM" id="Phobius"/>
    </source>
</evidence>
<feature type="transmembrane region" description="Helical" evidence="2">
    <location>
        <begin position="163"/>
        <end position="189"/>
    </location>
</feature>
<gene>
    <name evidence="3" type="ORF">KQP761_LOCUS28846</name>
</gene>
<dbReference type="Pfam" id="PF13385">
    <property type="entry name" value="Laminin_G_3"/>
    <property type="match status" value="2"/>
</dbReference>
<comment type="caution">
    <text evidence="3">The sequence shown here is derived from an EMBL/GenBank/DDBJ whole genome shotgun (WGS) entry which is preliminary data.</text>
</comment>
<keyword evidence="2" id="KW-1133">Transmembrane helix</keyword>
<proteinExistence type="predicted"/>
<sequence length="655" mass="70775">MSKETRHQTFKVAKLPSLHPDSNHRSQHRHYEHNTHISSRADDDSYDMKSTSSISTPSSTSSDASVELESSRVKIVRRASPTNYVSQQKIRRYQTSPSIVVRKPIVSVPASSFGPYLTSPSSPSFRNGAWIPSRTIVMKDAVTQKSVSIQTKLMYALTATPSAIGLASLVLVLGLAIITIVILAVLVAVENRDTRTSSRTFNQLNCASTCVMSGTPYHSSIIALWPLDGNLDDLNNIYYGTYTPTTASATYVVGNIGQALVFDGSHYVIMNTQFLNLSYQSWTIEGWFWLNTVATEQGIFSQCQSSTTTDQCLTLSIKNGRLYSSFYNDDLTSGTILTVSSTAWYHLAFVYDYTLRAQSVYSNGVLIGTTWGSRTLSGPYQGISGDVLIGKTAAGAYFQGKIDQLEISSAAKSACEILNDAILTAYYSFDIGVLNLDLSNNFINGMSNSLSTISGIVNEAYLFNQTLSYFQSFAFTAYSTTEAFSVSLWIKPFSVSGGTLIHLSTGIDGGGTACFDLLGFSSIGQLIANMYNSYTPSGGMCPCYASTSIGGANTTINVWTHIVVTYGSTNGMAIYTNGTLTVANGAFNSFPTSASAFTTPPYMTVGNYKTTSSAPAGCLVATPALSPGSYYGIIDELRVYSRELAPSEICSLFNY</sequence>
<dbReference type="InterPro" id="IPR013320">
    <property type="entry name" value="ConA-like_dom_sf"/>
</dbReference>
<feature type="region of interest" description="Disordered" evidence="1">
    <location>
        <begin position="1"/>
        <end position="71"/>
    </location>
</feature>
<feature type="compositionally biased region" description="Basic and acidic residues" evidence="1">
    <location>
        <begin position="32"/>
        <end position="47"/>
    </location>
</feature>
<organism evidence="3 4">
    <name type="scientific">Rotaria magnacalcarata</name>
    <dbReference type="NCBI Taxonomy" id="392030"/>
    <lineage>
        <taxon>Eukaryota</taxon>
        <taxon>Metazoa</taxon>
        <taxon>Spiralia</taxon>
        <taxon>Gnathifera</taxon>
        <taxon>Rotifera</taxon>
        <taxon>Eurotatoria</taxon>
        <taxon>Bdelloidea</taxon>
        <taxon>Philodinida</taxon>
        <taxon>Philodinidae</taxon>
        <taxon>Rotaria</taxon>
    </lineage>
</organism>
<evidence type="ECO:0000256" key="1">
    <source>
        <dbReference type="SAM" id="MobiDB-lite"/>
    </source>
</evidence>
<dbReference type="SUPFAM" id="SSF49899">
    <property type="entry name" value="Concanavalin A-like lectins/glucanases"/>
    <property type="match status" value="2"/>
</dbReference>
<dbReference type="Gene3D" id="2.60.120.200">
    <property type="match status" value="2"/>
</dbReference>
<feature type="compositionally biased region" description="Low complexity" evidence="1">
    <location>
        <begin position="50"/>
        <end position="65"/>
    </location>
</feature>
<dbReference type="EMBL" id="CAJNOW010015807">
    <property type="protein sequence ID" value="CAF1645200.1"/>
    <property type="molecule type" value="Genomic_DNA"/>
</dbReference>
<dbReference type="OrthoDB" id="10051468at2759"/>
<keyword evidence="2" id="KW-0472">Membrane</keyword>
<dbReference type="AlphaFoldDB" id="A0A816EF60"/>
<protein>
    <submittedName>
        <fullName evidence="3">Uncharacterized protein</fullName>
    </submittedName>
</protein>
<name>A0A816EF60_9BILA</name>